<dbReference type="AlphaFoldDB" id="A0A367KYM2"/>
<feature type="transmembrane region" description="Helical" evidence="8">
    <location>
        <begin position="207"/>
        <end position="230"/>
    </location>
</feature>
<dbReference type="InterPro" id="IPR003663">
    <property type="entry name" value="Sugar/inositol_transpt"/>
</dbReference>
<comment type="similarity">
    <text evidence="2 7">Belongs to the major facilitator superfamily. Sugar transporter (TC 2.A.1.1) family.</text>
</comment>
<dbReference type="PROSITE" id="PS00216">
    <property type="entry name" value="SUGAR_TRANSPORT_1"/>
    <property type="match status" value="1"/>
</dbReference>
<dbReference type="InterPro" id="IPR045263">
    <property type="entry name" value="GLUT"/>
</dbReference>
<dbReference type="STRING" id="4846.A0A367KYM2"/>
<dbReference type="PROSITE" id="PS00217">
    <property type="entry name" value="SUGAR_TRANSPORT_2"/>
    <property type="match status" value="1"/>
</dbReference>
<evidence type="ECO:0000256" key="3">
    <source>
        <dbReference type="ARBA" id="ARBA00022448"/>
    </source>
</evidence>
<feature type="transmembrane region" description="Helical" evidence="8">
    <location>
        <begin position="333"/>
        <end position="352"/>
    </location>
</feature>
<feature type="transmembrane region" description="Helical" evidence="8">
    <location>
        <begin position="61"/>
        <end position="82"/>
    </location>
</feature>
<protein>
    <submittedName>
        <fullName evidence="10">Solute carrier 2, facilitated glucose transporter member 3</fullName>
    </submittedName>
</protein>
<dbReference type="InterPro" id="IPR005829">
    <property type="entry name" value="Sugar_transporter_CS"/>
</dbReference>
<feature type="transmembrane region" description="Helical" evidence="8">
    <location>
        <begin position="270"/>
        <end position="291"/>
    </location>
</feature>
<feature type="transmembrane region" description="Helical" evidence="8">
    <location>
        <begin position="6"/>
        <end position="23"/>
    </location>
</feature>
<dbReference type="GO" id="GO:0016020">
    <property type="term" value="C:membrane"/>
    <property type="evidence" value="ECO:0007669"/>
    <property type="project" value="UniProtKB-SubCell"/>
</dbReference>
<dbReference type="InterPro" id="IPR036259">
    <property type="entry name" value="MFS_trans_sf"/>
</dbReference>
<evidence type="ECO:0000256" key="5">
    <source>
        <dbReference type="ARBA" id="ARBA00022989"/>
    </source>
</evidence>
<organism evidence="10 11">
    <name type="scientific">Rhizopus stolonifer</name>
    <name type="common">Rhizopus nigricans</name>
    <dbReference type="NCBI Taxonomy" id="4846"/>
    <lineage>
        <taxon>Eukaryota</taxon>
        <taxon>Fungi</taxon>
        <taxon>Fungi incertae sedis</taxon>
        <taxon>Mucoromycota</taxon>
        <taxon>Mucoromycotina</taxon>
        <taxon>Mucoromycetes</taxon>
        <taxon>Mucorales</taxon>
        <taxon>Mucorineae</taxon>
        <taxon>Rhizopodaceae</taxon>
        <taxon>Rhizopus</taxon>
    </lineage>
</organism>
<dbReference type="PROSITE" id="PS50850">
    <property type="entry name" value="MFS"/>
    <property type="match status" value="1"/>
</dbReference>
<comment type="subcellular location">
    <subcellularLocation>
        <location evidence="1">Membrane</location>
        <topology evidence="1">Multi-pass membrane protein</topology>
    </subcellularLocation>
</comment>
<keyword evidence="5 8" id="KW-1133">Transmembrane helix</keyword>
<evidence type="ECO:0000256" key="2">
    <source>
        <dbReference type="ARBA" id="ARBA00010992"/>
    </source>
</evidence>
<evidence type="ECO:0000313" key="11">
    <source>
        <dbReference type="Proteomes" id="UP000253551"/>
    </source>
</evidence>
<keyword evidence="4 8" id="KW-0812">Transmembrane</keyword>
<feature type="transmembrane region" description="Helical" evidence="8">
    <location>
        <begin position="35"/>
        <end position="55"/>
    </location>
</feature>
<dbReference type="Proteomes" id="UP000253551">
    <property type="component" value="Unassembled WGS sequence"/>
</dbReference>
<proteinExistence type="inferred from homology"/>
<evidence type="ECO:0000313" key="10">
    <source>
        <dbReference type="EMBL" id="RCI07303.1"/>
    </source>
</evidence>
<evidence type="ECO:0000256" key="6">
    <source>
        <dbReference type="ARBA" id="ARBA00023136"/>
    </source>
</evidence>
<keyword evidence="10" id="KW-0762">Sugar transport</keyword>
<dbReference type="GO" id="GO:0015149">
    <property type="term" value="F:hexose transmembrane transporter activity"/>
    <property type="evidence" value="ECO:0007669"/>
    <property type="project" value="TreeGrafter"/>
</dbReference>
<feature type="transmembrane region" description="Helical" evidence="8">
    <location>
        <begin position="297"/>
        <end position="321"/>
    </location>
</feature>
<dbReference type="PANTHER" id="PTHR23503">
    <property type="entry name" value="SOLUTE CARRIER FAMILY 2"/>
    <property type="match status" value="1"/>
</dbReference>
<accession>A0A367KYM2</accession>
<feature type="transmembrane region" description="Helical" evidence="8">
    <location>
        <begin position="122"/>
        <end position="144"/>
    </location>
</feature>
<dbReference type="SUPFAM" id="SSF103473">
    <property type="entry name" value="MFS general substrate transporter"/>
    <property type="match status" value="1"/>
</dbReference>
<evidence type="ECO:0000256" key="7">
    <source>
        <dbReference type="RuleBase" id="RU003346"/>
    </source>
</evidence>
<dbReference type="PANTHER" id="PTHR23503:SF8">
    <property type="entry name" value="FACILITATED GLUCOSE TRANSPORTER PROTEIN 1"/>
    <property type="match status" value="1"/>
</dbReference>
<dbReference type="Pfam" id="PF00083">
    <property type="entry name" value="Sugar_tr"/>
    <property type="match status" value="1"/>
</dbReference>
<keyword evidence="3 7" id="KW-0813">Transport</keyword>
<comment type="caution">
    <text evidence="10">The sequence shown here is derived from an EMBL/GenBank/DDBJ whole genome shotgun (WGS) entry which is preliminary data.</text>
</comment>
<keyword evidence="6 8" id="KW-0472">Membrane</keyword>
<sequence>MLDSQYALVVSMLTAGGLVGALASPYFNDRHGRRLTLLGANLFLGLGSLMATMAWTPNAMMIGRFVSGMGVGVVTVVVPTYIAECVPRSKRGLFGALNQLAVVIGILAAQMIGLSWSTVEHWRSILGVGVALAAVQSCLLPLCVDSPQYLASFPGGFNQAKRSLAQLRDGTIEQVEEEVKSWRRENEVPTKVNSWMFLTSSHYRRPLTIVLLLQVAQQLSGVNAVIFYSTSIMSSVFPESSGTITACISVVNLVMTVISAALMDRAGRRSLFLVSTSLMALMGILLGWSIGAEYHQTSAWAIFGFIASFAIGLGPIPFLMIPEIVETQAVSSACSVGLAVNMVTNFIVSSGFLTLKSLLGPQVFYLFSLALIVLFLIAFNILPETKGKSAEEVIRSGYSIYPSYELVSAANI</sequence>
<evidence type="ECO:0000256" key="4">
    <source>
        <dbReference type="ARBA" id="ARBA00022692"/>
    </source>
</evidence>
<feature type="transmembrane region" description="Helical" evidence="8">
    <location>
        <begin position="364"/>
        <end position="382"/>
    </location>
</feature>
<feature type="transmembrane region" description="Helical" evidence="8">
    <location>
        <begin position="242"/>
        <end position="263"/>
    </location>
</feature>
<feature type="transmembrane region" description="Helical" evidence="8">
    <location>
        <begin position="94"/>
        <end position="116"/>
    </location>
</feature>
<dbReference type="Gene3D" id="1.20.1250.20">
    <property type="entry name" value="MFS general substrate transporter like domains"/>
    <property type="match status" value="1"/>
</dbReference>
<dbReference type="NCBIfam" id="TIGR00879">
    <property type="entry name" value="SP"/>
    <property type="match status" value="1"/>
</dbReference>
<keyword evidence="11" id="KW-1185">Reference proteome</keyword>
<dbReference type="InterPro" id="IPR005828">
    <property type="entry name" value="MFS_sugar_transport-like"/>
</dbReference>
<evidence type="ECO:0000256" key="8">
    <source>
        <dbReference type="SAM" id="Phobius"/>
    </source>
</evidence>
<reference evidence="10 11" key="1">
    <citation type="journal article" date="2018" name="G3 (Bethesda)">
        <title>Phylogenetic and Phylogenomic Definition of Rhizopus Species.</title>
        <authorList>
            <person name="Gryganskyi A.P."/>
            <person name="Golan J."/>
            <person name="Dolatabadi S."/>
            <person name="Mondo S."/>
            <person name="Robb S."/>
            <person name="Idnurm A."/>
            <person name="Muszewska A."/>
            <person name="Steczkiewicz K."/>
            <person name="Masonjones S."/>
            <person name="Liao H.L."/>
            <person name="Gajdeczka M.T."/>
            <person name="Anike F."/>
            <person name="Vuek A."/>
            <person name="Anishchenko I.M."/>
            <person name="Voigt K."/>
            <person name="de Hoog G.S."/>
            <person name="Smith M.E."/>
            <person name="Heitman J."/>
            <person name="Vilgalys R."/>
            <person name="Stajich J.E."/>
        </authorList>
    </citation>
    <scope>NUCLEOTIDE SEQUENCE [LARGE SCALE GENOMIC DNA]</scope>
    <source>
        <strain evidence="10 11">LSU 92-RS-03</strain>
    </source>
</reference>
<evidence type="ECO:0000256" key="1">
    <source>
        <dbReference type="ARBA" id="ARBA00004141"/>
    </source>
</evidence>
<feature type="domain" description="Major facilitator superfamily (MFS) profile" evidence="9">
    <location>
        <begin position="1"/>
        <end position="386"/>
    </location>
</feature>
<dbReference type="InterPro" id="IPR020846">
    <property type="entry name" value="MFS_dom"/>
</dbReference>
<dbReference type="PRINTS" id="PR00171">
    <property type="entry name" value="SUGRTRNSPORT"/>
</dbReference>
<evidence type="ECO:0000259" key="9">
    <source>
        <dbReference type="PROSITE" id="PS50850"/>
    </source>
</evidence>
<dbReference type="EMBL" id="PJQM01000005">
    <property type="protein sequence ID" value="RCI07303.1"/>
    <property type="molecule type" value="Genomic_DNA"/>
</dbReference>
<dbReference type="OrthoDB" id="4540492at2759"/>
<name>A0A367KYM2_RHIST</name>
<gene>
    <name evidence="10" type="primary">SLC2A3_3</name>
    <name evidence="10" type="ORF">CU098_013942</name>
</gene>